<feature type="compositionally biased region" description="Polar residues" evidence="1">
    <location>
        <begin position="28"/>
        <end position="37"/>
    </location>
</feature>
<reference evidence="2" key="1">
    <citation type="journal article" date="2015" name="Nature">
        <title>Complex archaea that bridge the gap between prokaryotes and eukaryotes.</title>
        <authorList>
            <person name="Spang A."/>
            <person name="Saw J.H."/>
            <person name="Jorgensen S.L."/>
            <person name="Zaremba-Niedzwiedzka K."/>
            <person name="Martijn J."/>
            <person name="Lind A.E."/>
            <person name="van Eijk R."/>
            <person name="Schleper C."/>
            <person name="Guy L."/>
            <person name="Ettema T.J."/>
        </authorList>
    </citation>
    <scope>NUCLEOTIDE SEQUENCE</scope>
</reference>
<protein>
    <submittedName>
        <fullName evidence="2">Uncharacterized protein</fullName>
    </submittedName>
</protein>
<dbReference type="EMBL" id="LAZR01000727">
    <property type="protein sequence ID" value="KKN59419.1"/>
    <property type="molecule type" value="Genomic_DNA"/>
</dbReference>
<accession>A0A0F9RX65</accession>
<proteinExistence type="predicted"/>
<organism evidence="2">
    <name type="scientific">marine sediment metagenome</name>
    <dbReference type="NCBI Taxonomy" id="412755"/>
    <lineage>
        <taxon>unclassified sequences</taxon>
        <taxon>metagenomes</taxon>
        <taxon>ecological metagenomes</taxon>
    </lineage>
</organism>
<evidence type="ECO:0000313" key="2">
    <source>
        <dbReference type="EMBL" id="KKN59419.1"/>
    </source>
</evidence>
<evidence type="ECO:0000256" key="1">
    <source>
        <dbReference type="SAM" id="MobiDB-lite"/>
    </source>
</evidence>
<dbReference type="AlphaFoldDB" id="A0A0F9RX65"/>
<sequence length="87" mass="10207">MATYRRRQYLEEVEKAAARGKSPAIQHKTASQLSSIISPLGKPDKFDKPSLVDKFILKRLRRKKVKDEKGAIKYLEARKRKKLRRKK</sequence>
<feature type="region of interest" description="Disordered" evidence="1">
    <location>
        <begin position="20"/>
        <end position="39"/>
    </location>
</feature>
<gene>
    <name evidence="2" type="ORF">LCGC14_0542540</name>
</gene>
<name>A0A0F9RX65_9ZZZZ</name>
<comment type="caution">
    <text evidence="2">The sequence shown here is derived from an EMBL/GenBank/DDBJ whole genome shotgun (WGS) entry which is preliminary data.</text>
</comment>